<protein>
    <submittedName>
        <fullName evidence="1">Uncharacterized protein</fullName>
    </submittedName>
</protein>
<dbReference type="InterPro" id="IPR012340">
    <property type="entry name" value="NA-bd_OB-fold"/>
</dbReference>
<dbReference type="SUPFAM" id="SSF50249">
    <property type="entry name" value="Nucleic acid-binding proteins"/>
    <property type="match status" value="1"/>
</dbReference>
<dbReference type="EMBL" id="GIBP01009390">
    <property type="protein sequence ID" value="NDV38359.1"/>
    <property type="molecule type" value="Transcribed_RNA"/>
</dbReference>
<dbReference type="Gene3D" id="3.30.1490.70">
    <property type="match status" value="1"/>
</dbReference>
<sequence>MHPGSYVERYDVAREAISSSPHLCVIPIVMCLGLTHLYTVLNEITQRKGEGLMLYNPSSKYISGRTSSILKVKAYQEEDVKFIKINPNSYSFVCEQRNGVECVVKCSGWDYAFPPSPGMLLKVKHNGFFESSQKMKYPFLWRRDKTELN</sequence>
<dbReference type="SUPFAM" id="SSF56091">
    <property type="entry name" value="DNA ligase/mRNA capping enzyme, catalytic domain"/>
    <property type="match status" value="1"/>
</dbReference>
<name>A0A6B2LMH4_9EUKA</name>
<dbReference type="AlphaFoldDB" id="A0A6B2LMH4"/>
<proteinExistence type="predicted"/>
<accession>A0A6B2LMH4</accession>
<evidence type="ECO:0000313" key="1">
    <source>
        <dbReference type="EMBL" id="NDV38359.1"/>
    </source>
</evidence>
<organism evidence="1">
    <name type="scientific">Arcella intermedia</name>
    <dbReference type="NCBI Taxonomy" id="1963864"/>
    <lineage>
        <taxon>Eukaryota</taxon>
        <taxon>Amoebozoa</taxon>
        <taxon>Tubulinea</taxon>
        <taxon>Elardia</taxon>
        <taxon>Arcellinida</taxon>
        <taxon>Sphaerothecina</taxon>
        <taxon>Arcellidae</taxon>
        <taxon>Arcella</taxon>
    </lineage>
</organism>
<reference evidence="1" key="1">
    <citation type="journal article" date="2020" name="J. Eukaryot. Microbiol.">
        <title>De novo Sequencing, Assembly and Annotation of the Transcriptome for the Free-Living Testate Amoeba Arcella intermedia.</title>
        <authorList>
            <person name="Ribeiro G.M."/>
            <person name="Porfirio-Sousa A.L."/>
            <person name="Maurer-Alcala X.X."/>
            <person name="Katz L.A."/>
            <person name="Lahr D.J.G."/>
        </authorList>
    </citation>
    <scope>NUCLEOTIDE SEQUENCE</scope>
</reference>